<proteinExistence type="predicted"/>
<organism evidence="2 3">
    <name type="scientific">Phytoactinopolyspora mesophila</name>
    <dbReference type="NCBI Taxonomy" id="2650750"/>
    <lineage>
        <taxon>Bacteria</taxon>
        <taxon>Bacillati</taxon>
        <taxon>Actinomycetota</taxon>
        <taxon>Actinomycetes</taxon>
        <taxon>Jiangellales</taxon>
        <taxon>Jiangellaceae</taxon>
        <taxon>Phytoactinopolyspora</taxon>
    </lineage>
</organism>
<feature type="region of interest" description="Disordered" evidence="1">
    <location>
        <begin position="395"/>
        <end position="441"/>
    </location>
</feature>
<gene>
    <name evidence="2" type="ORF">F7O44_07990</name>
</gene>
<sequence length="441" mass="48065">MTYDEELSRLAIELANLTTMSPRVDTGELALVDDARVSVRRLCRQVLKDITGEASVPEPLLGDLITQPIGSTLGLLNSEPASYAPTRDPAGWLDYAVTTEAGRQWREIRRHAALAAHEWNAVPAEARPHGEDAWPVVADVAVLVEAAALLDRDLARAHPDAAATGQAYARERDGWELALAGEHLRRVATTGPLPEGAPLPDGRLDTPIRVRALAELPRATTRLNHLLRIATHLRPEGVQALVHAHARSLHSVAAVLDQQDGKDALRPVADNIRRIAKSVNAISRHTRAFTSLAADDPRPLHQVREIRMALQQLDGRGAALANESERRAVVRSVQPALSTVTSFRDLIDRLVSHGEWCERPEFQPQAQTPGLPPDDPIRGRLADAVDRAAKQAELLATQLPSGQPATRSGPIPGPRDVLDTGVFRRDRQRPRVGRPSRPSIG</sequence>
<keyword evidence="3" id="KW-1185">Reference proteome</keyword>
<reference evidence="2 3" key="1">
    <citation type="submission" date="2019-11" db="EMBL/GenBank/DDBJ databases">
        <authorList>
            <person name="Li X.-J."/>
            <person name="Feng X.-M."/>
        </authorList>
    </citation>
    <scope>NUCLEOTIDE SEQUENCE [LARGE SCALE GENOMIC DNA]</scope>
    <source>
        <strain evidence="2 3">XMNu-373</strain>
    </source>
</reference>
<evidence type="ECO:0000313" key="2">
    <source>
        <dbReference type="EMBL" id="NDL57009.1"/>
    </source>
</evidence>
<dbReference type="AlphaFoldDB" id="A0A7K3M159"/>
<comment type="caution">
    <text evidence="2">The sequence shown here is derived from an EMBL/GenBank/DDBJ whole genome shotgun (WGS) entry which is preliminary data.</text>
</comment>
<feature type="region of interest" description="Disordered" evidence="1">
    <location>
        <begin position="359"/>
        <end position="379"/>
    </location>
</feature>
<evidence type="ECO:0000313" key="3">
    <source>
        <dbReference type="Proteomes" id="UP000460435"/>
    </source>
</evidence>
<protein>
    <submittedName>
        <fullName evidence="2">Uncharacterized protein</fullName>
    </submittedName>
</protein>
<dbReference type="RefSeq" id="WP_162449698.1">
    <property type="nucleotide sequence ID" value="NZ_WLZY01000002.1"/>
</dbReference>
<dbReference type="EMBL" id="WLZY01000002">
    <property type="protein sequence ID" value="NDL57009.1"/>
    <property type="molecule type" value="Genomic_DNA"/>
</dbReference>
<feature type="compositionally biased region" description="Basic and acidic residues" evidence="1">
    <location>
        <begin position="416"/>
        <end position="425"/>
    </location>
</feature>
<accession>A0A7K3M159</accession>
<evidence type="ECO:0000256" key="1">
    <source>
        <dbReference type="SAM" id="MobiDB-lite"/>
    </source>
</evidence>
<dbReference type="Proteomes" id="UP000460435">
    <property type="component" value="Unassembled WGS sequence"/>
</dbReference>
<name>A0A7K3M159_9ACTN</name>